<dbReference type="GO" id="GO:0003887">
    <property type="term" value="F:DNA-directed DNA polymerase activity"/>
    <property type="evidence" value="ECO:0007669"/>
    <property type="project" value="UniProtKB-KW"/>
</dbReference>
<accession>A0A1Q2LEC3</accession>
<dbReference type="SUPFAM" id="SSF52540">
    <property type="entry name" value="P-loop containing nucleoside triphosphate hydrolases"/>
    <property type="match status" value="1"/>
</dbReference>
<keyword evidence="2" id="KW-0548">Nucleotidyltransferase</keyword>
<organism evidence="5 6">
    <name type="scientific">Helicobacter bilis</name>
    <dbReference type="NCBI Taxonomy" id="37372"/>
    <lineage>
        <taxon>Bacteria</taxon>
        <taxon>Pseudomonadati</taxon>
        <taxon>Campylobacterota</taxon>
        <taxon>Epsilonproteobacteria</taxon>
        <taxon>Campylobacterales</taxon>
        <taxon>Helicobacteraceae</taxon>
        <taxon>Helicobacter</taxon>
    </lineage>
</organism>
<dbReference type="EMBL" id="CP019645">
    <property type="protein sequence ID" value="AQQ58770.1"/>
    <property type="molecule type" value="Genomic_DNA"/>
</dbReference>
<evidence type="ECO:0000256" key="1">
    <source>
        <dbReference type="ARBA" id="ARBA00022679"/>
    </source>
</evidence>
<dbReference type="GO" id="GO:0003677">
    <property type="term" value="F:DNA binding"/>
    <property type="evidence" value="ECO:0007669"/>
    <property type="project" value="InterPro"/>
</dbReference>
<keyword evidence="4" id="KW-0239">DNA-directed DNA polymerase</keyword>
<protein>
    <submittedName>
        <fullName evidence="5">DNA polymerase III subunit delta</fullName>
    </submittedName>
</protein>
<dbReference type="InterPro" id="IPR027417">
    <property type="entry name" value="P-loop_NTPase"/>
</dbReference>
<evidence type="ECO:0000256" key="2">
    <source>
        <dbReference type="ARBA" id="ARBA00022695"/>
    </source>
</evidence>
<dbReference type="Proteomes" id="UP000188298">
    <property type="component" value="Chromosome"/>
</dbReference>
<evidence type="ECO:0000313" key="5">
    <source>
        <dbReference type="EMBL" id="AQQ58770.1"/>
    </source>
</evidence>
<dbReference type="GO" id="GO:0006261">
    <property type="term" value="P:DNA-templated DNA replication"/>
    <property type="evidence" value="ECO:0007669"/>
    <property type="project" value="TreeGrafter"/>
</dbReference>
<dbReference type="PANTHER" id="PTHR34388:SF1">
    <property type="entry name" value="DNA POLYMERASE III SUBUNIT DELTA"/>
    <property type="match status" value="1"/>
</dbReference>
<proteinExistence type="predicted"/>
<reference evidence="5 6" key="1">
    <citation type="submission" date="2017-02" db="EMBL/GenBank/DDBJ databases">
        <title>Whole genome sequencing of Helicobacter bilis strain AAQJH.</title>
        <authorList>
            <person name="Conlan S."/>
            <person name="Thomas P.J."/>
            <person name="Mullikin J."/>
            <person name="Palmore T.N."/>
            <person name="Frank K.M."/>
            <person name="Segre J.A."/>
        </authorList>
    </citation>
    <scope>NUCLEOTIDE SEQUENCE [LARGE SCALE GENOMIC DNA]</scope>
    <source>
        <strain evidence="5 6">AAQJH</strain>
    </source>
</reference>
<dbReference type="PANTHER" id="PTHR34388">
    <property type="entry name" value="DNA POLYMERASE III SUBUNIT DELTA"/>
    <property type="match status" value="1"/>
</dbReference>
<evidence type="ECO:0000313" key="6">
    <source>
        <dbReference type="Proteomes" id="UP000188298"/>
    </source>
</evidence>
<evidence type="ECO:0000256" key="3">
    <source>
        <dbReference type="ARBA" id="ARBA00022705"/>
    </source>
</evidence>
<gene>
    <name evidence="5" type="ORF">XJ32_00195</name>
</gene>
<dbReference type="Gene3D" id="3.40.50.300">
    <property type="entry name" value="P-loop containing nucleotide triphosphate hydrolases"/>
    <property type="match status" value="1"/>
</dbReference>
<name>A0A1Q2LEC3_9HELI</name>
<dbReference type="InterPro" id="IPR005790">
    <property type="entry name" value="DNA_polIII_delta"/>
</dbReference>
<keyword evidence="1" id="KW-0808">Transferase</keyword>
<evidence type="ECO:0000256" key="4">
    <source>
        <dbReference type="ARBA" id="ARBA00022932"/>
    </source>
</evidence>
<dbReference type="AlphaFoldDB" id="A0A1Q2LEC3"/>
<keyword evidence="3" id="KW-0235">DNA replication</keyword>
<dbReference type="RefSeq" id="WP_077387940.1">
    <property type="nucleotide sequence ID" value="NZ_CP019645.1"/>
</dbReference>
<sequence>MTRAMLDKFLLSGVPRAILLYGDSDFLISYYSNMILKKLNSECRRMYFEEYDHQEVLNCLGVNSLFGGVNILALKLYATLNKKQMQDILYMLEHNANSFLIVEFLKSPTITDAEYAKRFKAMAALFKPTAKLKDIFEVRLYPPFRDDMVKILYNRACELGLKVDSSLLNFLLDVQHDDLAIAHNELTKFIYYETITPQLIEELSYSLGDVKLESLLNCLFDKQGHLGLTLQTLHDEGMDNMELLREITRYFYILFKLYGHSKTHGNMDSKEVLGYKAPPQLFNVWQRRSLKITTEKYLMLFDIINTWRVQQLQGKDVVMQHLIAIQQIL</sequence>
<dbReference type="KEGG" id="hbl:XJ32_00195"/>
<dbReference type="GO" id="GO:0009360">
    <property type="term" value="C:DNA polymerase III complex"/>
    <property type="evidence" value="ECO:0007669"/>
    <property type="project" value="TreeGrafter"/>
</dbReference>